<comment type="caution">
    <text evidence="2">The sequence shown here is derived from an EMBL/GenBank/DDBJ whole genome shotgun (WGS) entry which is preliminary data.</text>
</comment>
<gene>
    <name evidence="2" type="ORF">J2853_001952</name>
</gene>
<accession>A0ABT9Q7L6</accession>
<evidence type="ECO:0008006" key="4">
    <source>
        <dbReference type="Google" id="ProtNLM"/>
    </source>
</evidence>
<sequence>MQEVAVIEDPAAAQHGRDHRIVAAVHPSTKETR</sequence>
<reference evidence="2 3" key="1">
    <citation type="submission" date="2023-07" db="EMBL/GenBank/DDBJ databases">
        <title>Sequencing the genomes of 1000 actinobacteria strains.</title>
        <authorList>
            <person name="Klenk H.-P."/>
        </authorList>
    </citation>
    <scope>NUCLEOTIDE SEQUENCE [LARGE SCALE GENOMIC DNA]</scope>
    <source>
        <strain evidence="2 3">DSM 46740</strain>
    </source>
</reference>
<organism evidence="2 3">
    <name type="scientific">Streptosporangium lutulentum</name>
    <dbReference type="NCBI Taxonomy" id="1461250"/>
    <lineage>
        <taxon>Bacteria</taxon>
        <taxon>Bacillati</taxon>
        <taxon>Actinomycetota</taxon>
        <taxon>Actinomycetes</taxon>
        <taxon>Streptosporangiales</taxon>
        <taxon>Streptosporangiaceae</taxon>
        <taxon>Streptosporangium</taxon>
    </lineage>
</organism>
<proteinExistence type="predicted"/>
<evidence type="ECO:0000313" key="2">
    <source>
        <dbReference type="EMBL" id="MDP9842741.1"/>
    </source>
</evidence>
<keyword evidence="3" id="KW-1185">Reference proteome</keyword>
<dbReference type="EMBL" id="JAUSQU010000001">
    <property type="protein sequence ID" value="MDP9842741.1"/>
    <property type="molecule type" value="Genomic_DNA"/>
</dbReference>
<protein>
    <recommendedName>
        <fullName evidence="4">Transposase</fullName>
    </recommendedName>
</protein>
<evidence type="ECO:0000256" key="1">
    <source>
        <dbReference type="SAM" id="MobiDB-lite"/>
    </source>
</evidence>
<evidence type="ECO:0000313" key="3">
    <source>
        <dbReference type="Proteomes" id="UP001225356"/>
    </source>
</evidence>
<dbReference type="Proteomes" id="UP001225356">
    <property type="component" value="Unassembled WGS sequence"/>
</dbReference>
<name>A0ABT9Q7L6_9ACTN</name>
<feature type="region of interest" description="Disordered" evidence="1">
    <location>
        <begin position="1"/>
        <end position="33"/>
    </location>
</feature>